<keyword evidence="8 10" id="KW-0472">Membrane</keyword>
<keyword evidence="4" id="KW-0762">Sugar transport</keyword>
<feature type="region of interest" description="Disordered" evidence="9">
    <location>
        <begin position="1185"/>
        <end position="1214"/>
    </location>
</feature>
<feature type="transmembrane region" description="Helical" evidence="10">
    <location>
        <begin position="1016"/>
        <end position="1037"/>
    </location>
</feature>
<feature type="transmembrane region" description="Helical" evidence="10">
    <location>
        <begin position="759"/>
        <end position="776"/>
    </location>
</feature>
<dbReference type="Proteomes" id="UP000287651">
    <property type="component" value="Unassembled WGS sequence"/>
</dbReference>
<feature type="domain" description="Major facilitator superfamily (MFS) profile" evidence="11">
    <location>
        <begin position="723"/>
        <end position="1171"/>
    </location>
</feature>
<dbReference type="PRINTS" id="PR00171">
    <property type="entry name" value="SUGRTRNSPORT"/>
</dbReference>
<comment type="similarity">
    <text evidence="2">Belongs to the major facilitator superfamily. Sugar transporter (TC 2.A.1.1) family.</text>
</comment>
<feature type="transmembrane region" description="Helical" evidence="10">
    <location>
        <begin position="814"/>
        <end position="834"/>
    </location>
</feature>
<dbReference type="InterPro" id="IPR020846">
    <property type="entry name" value="MFS_dom"/>
</dbReference>
<feature type="transmembrane region" description="Helical" evidence="10">
    <location>
        <begin position="242"/>
        <end position="262"/>
    </location>
</feature>
<evidence type="ECO:0000313" key="13">
    <source>
        <dbReference type="Proteomes" id="UP000287651"/>
    </source>
</evidence>
<feature type="transmembrane region" description="Helical" evidence="10">
    <location>
        <begin position="1149"/>
        <end position="1167"/>
    </location>
</feature>
<dbReference type="GO" id="GO:0015144">
    <property type="term" value="F:carbohydrate transmembrane transporter activity"/>
    <property type="evidence" value="ECO:0007669"/>
    <property type="project" value="InterPro"/>
</dbReference>
<feature type="domain" description="Major facilitator superfamily (MFS) profile" evidence="11">
    <location>
        <begin position="147"/>
        <end position="625"/>
    </location>
</feature>
<dbReference type="PANTHER" id="PTHR23500">
    <property type="entry name" value="SOLUTE CARRIER FAMILY 2, FACILITATED GLUCOSE TRANSPORTER"/>
    <property type="match status" value="1"/>
</dbReference>
<dbReference type="GO" id="GO:0016020">
    <property type="term" value="C:membrane"/>
    <property type="evidence" value="ECO:0007669"/>
    <property type="project" value="UniProtKB-SubCell"/>
</dbReference>
<feature type="transmembrane region" description="Helical" evidence="10">
    <location>
        <begin position="330"/>
        <end position="353"/>
    </location>
</feature>
<gene>
    <name evidence="12" type="ORF">B296_00018387</name>
</gene>
<dbReference type="FunFam" id="1.20.1250.20:FF:000025">
    <property type="entry name" value="probable polyol transporter 4"/>
    <property type="match status" value="1"/>
</dbReference>
<dbReference type="InterPro" id="IPR005828">
    <property type="entry name" value="MFS_sugar_transport-like"/>
</dbReference>
<comment type="subcellular location">
    <subcellularLocation>
        <location evidence="1">Membrane</location>
        <topology evidence="1">Multi-pass membrane protein</topology>
    </subcellularLocation>
</comment>
<keyword evidence="5 10" id="KW-0812">Transmembrane</keyword>
<dbReference type="PROSITE" id="PS00216">
    <property type="entry name" value="SUGAR_TRANSPORT_1"/>
    <property type="match status" value="2"/>
</dbReference>
<feature type="transmembrane region" description="Helical" evidence="10">
    <location>
        <begin position="854"/>
        <end position="873"/>
    </location>
</feature>
<evidence type="ECO:0000256" key="7">
    <source>
        <dbReference type="ARBA" id="ARBA00022989"/>
    </source>
</evidence>
<evidence type="ECO:0000256" key="1">
    <source>
        <dbReference type="ARBA" id="ARBA00004141"/>
    </source>
</evidence>
<feature type="transmembrane region" description="Helical" evidence="10">
    <location>
        <begin position="532"/>
        <end position="558"/>
    </location>
</feature>
<dbReference type="InterPro" id="IPR036259">
    <property type="entry name" value="MFS_trans_sf"/>
</dbReference>
<dbReference type="NCBIfam" id="TIGR00879">
    <property type="entry name" value="SP"/>
    <property type="match status" value="2"/>
</dbReference>
<evidence type="ECO:0000256" key="5">
    <source>
        <dbReference type="ARBA" id="ARBA00022692"/>
    </source>
</evidence>
<evidence type="ECO:0000256" key="2">
    <source>
        <dbReference type="ARBA" id="ARBA00010992"/>
    </source>
</evidence>
<dbReference type="PROSITE" id="PS00217">
    <property type="entry name" value="SUGAR_TRANSPORT_2"/>
    <property type="match status" value="2"/>
</dbReference>
<keyword evidence="3" id="KW-0813">Transport</keyword>
<protein>
    <recommendedName>
        <fullName evidence="11">Major facilitator superfamily (MFS) profile domain-containing protein</fullName>
    </recommendedName>
</protein>
<feature type="transmembrane region" description="Helical" evidence="10">
    <location>
        <begin position="1124"/>
        <end position="1143"/>
    </location>
</feature>
<dbReference type="PANTHER" id="PTHR23500:SF424">
    <property type="entry name" value="POLYOL TRANSPORTER 5"/>
    <property type="match status" value="1"/>
</dbReference>
<evidence type="ECO:0000259" key="11">
    <source>
        <dbReference type="PROSITE" id="PS50850"/>
    </source>
</evidence>
<dbReference type="InterPro" id="IPR045262">
    <property type="entry name" value="STP/PLT_plant"/>
</dbReference>
<comment type="caution">
    <text evidence="12">The sequence shown here is derived from an EMBL/GenBank/DDBJ whole genome shotgun (WGS) entry which is preliminary data.</text>
</comment>
<dbReference type="Gene3D" id="1.20.1250.20">
    <property type="entry name" value="MFS general substrate transporter like domains"/>
    <property type="match status" value="2"/>
</dbReference>
<keyword evidence="7 10" id="KW-1133">Transmembrane helix</keyword>
<organism evidence="12 13">
    <name type="scientific">Ensete ventricosum</name>
    <name type="common">Abyssinian banana</name>
    <name type="synonym">Musa ensete</name>
    <dbReference type="NCBI Taxonomy" id="4639"/>
    <lineage>
        <taxon>Eukaryota</taxon>
        <taxon>Viridiplantae</taxon>
        <taxon>Streptophyta</taxon>
        <taxon>Embryophyta</taxon>
        <taxon>Tracheophyta</taxon>
        <taxon>Spermatophyta</taxon>
        <taxon>Magnoliopsida</taxon>
        <taxon>Liliopsida</taxon>
        <taxon>Zingiberales</taxon>
        <taxon>Musaceae</taxon>
        <taxon>Ensete</taxon>
    </lineage>
</organism>
<dbReference type="EMBL" id="AMZH03002489">
    <property type="protein sequence ID" value="RRT75403.1"/>
    <property type="molecule type" value="Genomic_DNA"/>
</dbReference>
<accession>A0A427AGM1</accession>
<reference evidence="12 13" key="1">
    <citation type="journal article" date="2014" name="Agronomy (Basel)">
        <title>A Draft Genome Sequence for Ensete ventricosum, the Drought-Tolerant Tree Against Hunger.</title>
        <authorList>
            <person name="Harrison J."/>
            <person name="Moore K.A."/>
            <person name="Paszkiewicz K."/>
            <person name="Jones T."/>
            <person name="Grant M."/>
            <person name="Ambacheew D."/>
            <person name="Muzemil S."/>
            <person name="Studholme D.J."/>
        </authorList>
    </citation>
    <scope>NUCLEOTIDE SEQUENCE [LARGE SCALE GENOMIC DNA]</scope>
</reference>
<dbReference type="PROSITE" id="PS50850">
    <property type="entry name" value="MFS"/>
    <property type="match status" value="2"/>
</dbReference>
<feature type="transmembrane region" description="Helical" evidence="10">
    <location>
        <begin position="1044"/>
        <end position="1065"/>
    </location>
</feature>
<dbReference type="AlphaFoldDB" id="A0A427AGM1"/>
<feature type="transmembrane region" description="Helical" evidence="10">
    <location>
        <begin position="880"/>
        <end position="899"/>
    </location>
</feature>
<feature type="transmembrane region" description="Helical" evidence="10">
    <location>
        <begin position="143"/>
        <end position="161"/>
    </location>
</feature>
<feature type="transmembrane region" description="Helical" evidence="10">
    <location>
        <begin position="1077"/>
        <end position="1104"/>
    </location>
</feature>
<dbReference type="GO" id="GO:0015293">
    <property type="term" value="F:symporter activity"/>
    <property type="evidence" value="ECO:0007669"/>
    <property type="project" value="UniProtKB-KW"/>
</dbReference>
<feature type="transmembrane region" description="Helical" evidence="10">
    <location>
        <begin position="215"/>
        <end position="235"/>
    </location>
</feature>
<evidence type="ECO:0000256" key="3">
    <source>
        <dbReference type="ARBA" id="ARBA00022448"/>
    </source>
</evidence>
<feature type="transmembrane region" description="Helical" evidence="10">
    <location>
        <begin position="300"/>
        <end position="318"/>
    </location>
</feature>
<feature type="region of interest" description="Disordered" evidence="9">
    <location>
        <begin position="111"/>
        <end position="135"/>
    </location>
</feature>
<dbReference type="InterPro" id="IPR005829">
    <property type="entry name" value="Sugar_transporter_CS"/>
</dbReference>
<feature type="transmembrane region" description="Helical" evidence="10">
    <location>
        <begin position="788"/>
        <end position="807"/>
    </location>
</feature>
<evidence type="ECO:0000256" key="8">
    <source>
        <dbReference type="ARBA" id="ARBA00023136"/>
    </source>
</evidence>
<evidence type="ECO:0000256" key="9">
    <source>
        <dbReference type="SAM" id="MobiDB-lite"/>
    </source>
</evidence>
<feature type="transmembrane region" description="Helical" evidence="10">
    <location>
        <begin position="603"/>
        <end position="622"/>
    </location>
</feature>
<feature type="transmembrane region" description="Helical" evidence="10">
    <location>
        <begin position="727"/>
        <end position="747"/>
    </location>
</feature>
<evidence type="ECO:0000256" key="6">
    <source>
        <dbReference type="ARBA" id="ARBA00022847"/>
    </source>
</evidence>
<name>A0A427AGM1_ENSVE</name>
<dbReference type="InterPro" id="IPR003663">
    <property type="entry name" value="Sugar/inositol_transpt"/>
</dbReference>
<proteinExistence type="inferred from homology"/>
<feature type="transmembrane region" description="Helical" evidence="10">
    <location>
        <begin position="692"/>
        <end position="712"/>
    </location>
</feature>
<evidence type="ECO:0000256" key="4">
    <source>
        <dbReference type="ARBA" id="ARBA00022597"/>
    </source>
</evidence>
<keyword evidence="6" id="KW-0769">Symport</keyword>
<feature type="transmembrane region" description="Helical" evidence="10">
    <location>
        <begin position="268"/>
        <end position="288"/>
    </location>
</feature>
<feature type="transmembrane region" description="Helical" evidence="10">
    <location>
        <begin position="469"/>
        <end position="491"/>
    </location>
</feature>
<dbReference type="SUPFAM" id="SSF103473">
    <property type="entry name" value="MFS general substrate transporter"/>
    <property type="match status" value="2"/>
</dbReference>
<feature type="transmembrane region" description="Helical" evidence="10">
    <location>
        <begin position="570"/>
        <end position="591"/>
    </location>
</feature>
<evidence type="ECO:0000256" key="10">
    <source>
        <dbReference type="SAM" id="Phobius"/>
    </source>
</evidence>
<feature type="transmembrane region" description="Helical" evidence="10">
    <location>
        <begin position="498"/>
        <end position="520"/>
    </location>
</feature>
<evidence type="ECO:0000313" key="12">
    <source>
        <dbReference type="EMBL" id="RRT75403.1"/>
    </source>
</evidence>
<sequence length="1214" mass="131048">MLAVIDPVTHSYLISSGFYCDDRRRRRDGTLNNACISSESAATATLGGRRQASFHTRNQLRLLRAHFFFHHGGDCEGIKRLPLFNPSDEARTPTHRAWPLSLTLSSVETAAKRSGMGDQSSDARDSSLETMANPPPKRGYNKYATGCAMLASLASILLGYGNTLTLHVYRALFSHSVRPLWNGSSPCLMADIGVMSGAELFIKDDLKLNDTQIEILLGVLNIYSLVGSFAAGFTSDSIGRRYTIVFAATIFFAGALLMGFATNYAFLMVGRFVAGVGVGYALMIAPTYTAEVAPASSRGFLTSLPEVFINSGILLGYVSNYAFSHFRESLGWRLMLGVGAIPSVFLGVGVLAMPESPRWLIMQGRLGEARKVLEKTSDTPEEAKLRLSDIKIAAGIPEDCDDDVVPVPKKTRSRGVWKDLLVRPTPSVRRVLIAAVGIHFFQQASGIDSVVLYSPKVFEKAGIQGKTKLLGATMAVGFTKTLFILVATFLLDRLGRRPLLLTSFAGMILSLAGLGLGLTFAEHHTDGQLPWAVGLCIACILAYVAFFSIGAGPITWVYSSEIFPLRLRALGASIGVAVNRVTSGVITMTFLSLSKAISLGGSFFLYGGIAAVAWLFFFTYLPETRGRTLEDMEELFGKEKEVLEMRKEDNTVEMVNASNGNECYSTEIARSFHLQHRKSPTMGQPEKPKRNMYALGCSCLASMTSIVSGYGSHSASLMLSLLTSYKVLMHLLLSSTDVAVMSGASLFIKDDLKIDDTKIEILAGIINLYSIIGSIAAGRTSDWIGRRYTMILACAIFFVGALGMGLAPNYALLMVGRFVAGVGVGYSFMIAPVYAAEVAPASSRGFLTSFPEVFINFGVLLGYVSNFAFHGLPEHLSWRIMFGVGAVPPVFLALGVLAMPESPRWLVMQGRLGEAKAVLAKTSDTPAEAELRLSEIKEAAGIPEGCTDEVVPVPERSHGEGVWKELLITPTPSVRRTLLAALGLQFFQQASGIDSVVLYSPTIFEKAGLKSKTDRLGATVAIGFTKTSFILVATLLLDRVGRRPLLLSSAAGMIVSLITLASVLLTIDRHPGENLTWAVALCIATALTFVGSFSIGLGPIAWVYSSEIFPLRLRAQGASLGASVNRAISGAVTMSFLSLYKAISISGSFYLYAGIAAAGWVFFYVFLPETRGRNLEEMEELFGNASKSREKAEENGGVELVKGDEDESHDGRKD</sequence>
<dbReference type="Pfam" id="PF00083">
    <property type="entry name" value="Sugar_tr"/>
    <property type="match status" value="2"/>
</dbReference>